<keyword evidence="3" id="KW-0175">Coiled coil</keyword>
<dbReference type="Proteomes" id="UP000265515">
    <property type="component" value="Unassembled WGS sequence"/>
</dbReference>
<feature type="compositionally biased region" description="Basic and acidic residues" evidence="4">
    <location>
        <begin position="442"/>
        <end position="477"/>
    </location>
</feature>
<dbReference type="InterPro" id="IPR011006">
    <property type="entry name" value="CheY-like_superfamily"/>
</dbReference>
<evidence type="ECO:0000256" key="1">
    <source>
        <dbReference type="ARBA" id="ARBA00022553"/>
    </source>
</evidence>
<feature type="compositionally biased region" description="Low complexity" evidence="4">
    <location>
        <begin position="1095"/>
        <end position="1104"/>
    </location>
</feature>
<keyword evidence="5" id="KW-1133">Transmembrane helix</keyword>
<dbReference type="PROSITE" id="PS50109">
    <property type="entry name" value="HIS_KIN"/>
    <property type="match status" value="1"/>
</dbReference>
<dbReference type="STRING" id="69332.A0A388LZK7"/>
<feature type="domain" description="Histidine kinase" evidence="6">
    <location>
        <begin position="536"/>
        <end position="1019"/>
    </location>
</feature>
<dbReference type="Pfam" id="PF00072">
    <property type="entry name" value="Response_reg"/>
    <property type="match status" value="1"/>
</dbReference>
<evidence type="ECO:0000313" key="8">
    <source>
        <dbReference type="EMBL" id="GBG87760.1"/>
    </source>
</evidence>
<feature type="region of interest" description="Disordered" evidence="4">
    <location>
        <begin position="1041"/>
        <end position="1070"/>
    </location>
</feature>
<feature type="coiled-coil region" evidence="3">
    <location>
        <begin position="164"/>
        <end position="194"/>
    </location>
</feature>
<accession>A0A388LZK7</accession>
<evidence type="ECO:0000256" key="4">
    <source>
        <dbReference type="SAM" id="MobiDB-lite"/>
    </source>
</evidence>
<dbReference type="PROSITE" id="PS50110">
    <property type="entry name" value="RESPONSE_REGULATORY"/>
    <property type="match status" value="1"/>
</dbReference>
<dbReference type="EMBL" id="BFEA01000631">
    <property type="protein sequence ID" value="GBG87760.1"/>
    <property type="molecule type" value="Genomic_DNA"/>
</dbReference>
<evidence type="ECO:0000256" key="2">
    <source>
        <dbReference type="PROSITE-ProRule" id="PRU00169"/>
    </source>
</evidence>
<feature type="compositionally biased region" description="Basic and acidic residues" evidence="4">
    <location>
        <begin position="793"/>
        <end position="820"/>
    </location>
</feature>
<dbReference type="InterPro" id="IPR001789">
    <property type="entry name" value="Sig_transdc_resp-reg_receiver"/>
</dbReference>
<dbReference type="InterPro" id="IPR003594">
    <property type="entry name" value="HATPase_dom"/>
</dbReference>
<dbReference type="OrthoDB" id="10266508at2759"/>
<keyword evidence="5" id="KW-0472">Membrane</keyword>
<dbReference type="Gene3D" id="3.40.50.2300">
    <property type="match status" value="1"/>
</dbReference>
<dbReference type="InterPro" id="IPR036890">
    <property type="entry name" value="HATPase_C_sf"/>
</dbReference>
<proteinExistence type="predicted"/>
<evidence type="ECO:0008006" key="10">
    <source>
        <dbReference type="Google" id="ProtNLM"/>
    </source>
</evidence>
<evidence type="ECO:0000259" key="7">
    <source>
        <dbReference type="PROSITE" id="PS50110"/>
    </source>
</evidence>
<dbReference type="PANTHER" id="PTHR45339:SF6">
    <property type="entry name" value="SENSORY HISTIDINE PROTEIN KINASE"/>
    <property type="match status" value="1"/>
</dbReference>
<feature type="compositionally biased region" description="Acidic residues" evidence="4">
    <location>
        <begin position="394"/>
        <end position="408"/>
    </location>
</feature>
<evidence type="ECO:0000256" key="3">
    <source>
        <dbReference type="SAM" id="Coils"/>
    </source>
</evidence>
<dbReference type="Pfam" id="PF02518">
    <property type="entry name" value="HATPase_c"/>
    <property type="match status" value="1"/>
</dbReference>
<feature type="region of interest" description="Disordered" evidence="4">
    <location>
        <begin position="1082"/>
        <end position="1108"/>
    </location>
</feature>
<feature type="compositionally biased region" description="Basic and acidic residues" evidence="4">
    <location>
        <begin position="344"/>
        <end position="377"/>
    </location>
</feature>
<sequence length="1566" mass="168112">MEAGRNRGWNGSGWVTIPIRIGGEVGSGGRQIRSDATQIGIRDRNPEGVRIEINLETGSKAGIVSGSKDGQIIVGVYDITDPGNHMMVYKPFDYESQETNGSEATKVEKYDYKGEFVLNDFRRHELRCRYAAEEKVPREAIIWSSVVGGGILCVSIFVLLNSQLDAARKQLDVIKQRKERIEKANSTLEAANKAKDTFMGTMSHELRTPMNGIMDGYGGIFVTLFGGGGAGGAGGAAGAGGGMGKGAGKGGVGGGVGAGAGEGAGGEMRRGGGAAGGGAGEGGAAGETGRGLGAGEGAQGETGRGGGGAGGGAVEGAGGGAGGEMGRGLTNTREAEEGDEIYVEEEKREEHEDEGEKEREEERGKEQGKQREKEKRTSGSGAMAGSLSRCLAEEEREGEEEEEEGEWEEREKEREEVWEKERGRSGSGATAREEEREEGEEERGGKQEKQDEQQDKREEQQEREREKEREEEQEKEWEGGYGGIFVTLFGGGGARGGGGVGGAGGGVGFGMGLHLTSPCSILSSSFCTFEGCSVHAHMKLLKRPCLGMLSLLKDTNLEYKQREYVMESLTNGRLLVKGMDNILDITKLEAGKLGLENWPFNVREQTDAVIRGFTTEIWERGKVELATFVHEAVPQELIGDARRFRQVLANIVENAVKFTEEGHIFVCLRLEVMGERLKGILRKCFQEPKFVDEERKVSRRTSGNEGLRESTAPLASDLQHGASMGGVIQPRRSKQGTVPFEARDGGNPQARQGGQDSGVTSANNTETEHSREKLKPEGHSELSGQKSVQYSKLSDKMKTNEERTDDSEAAHRLNASREKGGQSGDRLSGLDNAATPETEVGRSDPATSAESGESGLPKAEVRMREQGGHSHNSNQGDIVEAPASARKKGTGAVGDDQVYRETLSGRQAPHTFNSWKEVWPLVNPESPSFISFPGGDGPELFLVLSVEDTGPGIRSDACRRIFQPFAESSQNKPKSSAYGGLGLGLAICKGMVTLMGGQMGFKSLQGIGTVMYCLIPLRGMLPIPSPSRLEGDNNQKARVGDLNLKDMSPQKNTGNTQDSGQAVEAPHKGAPNEWPTSLAQIQEGGFGGFGEPQRTSSSSGTTTSALQPLTGERRSSFLRASFTLDDTAEGDVRRVDAHGNIPAPLVVTEAVTSSTVSEAKLRLEKFFLADSNAVRQQIVGSILRQRDVHAVIVQRIEDVVEQLAEESIRQIGTVCVDDVKLSQSPSAHTELGRVDGREKGKTGVPRDTVIVIVDGELIMGTDAVQDGGNWKELIISGIQKRIGSRTAISFALHLIALCRNRSQDEKARSLGFDKVIAKPLFGKPLAKVLAGITDPKQAELIQSSTVTTRVQSNDSNLEGARQRAMAQAPVAQRTSDTSPHTAAFLLGKTLLVVDDIALNRKAAIKSMEKYGAKVEAASGGQEALEKIKNTAFDLILMDLQMPEIEGFETARRIRQHGLEQAITEGQAHNSHVPIVALTGDMREDSKIQAIASGVNGCVTKPLDDEKINYIVEIMRLNANPTPFADSPQTAISDQVEEWLNDCVDDISDHVSHHVSGYTTSTSEKAD</sequence>
<feature type="compositionally biased region" description="Gly residues" evidence="4">
    <location>
        <begin position="266"/>
        <end position="326"/>
    </location>
</feature>
<feature type="compositionally biased region" description="Basic and acidic residues" evidence="4">
    <location>
        <begin position="766"/>
        <end position="780"/>
    </location>
</feature>
<gene>
    <name evidence="8" type="ORF">CBR_g45915</name>
</gene>
<feature type="compositionally biased region" description="Basic and acidic residues" evidence="4">
    <location>
        <begin position="409"/>
        <end position="424"/>
    </location>
</feature>
<keyword evidence="9" id="KW-1185">Reference proteome</keyword>
<dbReference type="CDD" id="cd17546">
    <property type="entry name" value="REC_hyHK_CKI1_RcsC-like"/>
    <property type="match status" value="1"/>
</dbReference>
<dbReference type="SUPFAM" id="SSF55874">
    <property type="entry name" value="ATPase domain of HSP90 chaperone/DNA topoisomerase II/histidine kinase"/>
    <property type="match status" value="2"/>
</dbReference>
<evidence type="ECO:0000313" key="9">
    <source>
        <dbReference type="Proteomes" id="UP000265515"/>
    </source>
</evidence>
<protein>
    <recommendedName>
        <fullName evidence="10">Histidine kinase</fullName>
    </recommendedName>
</protein>
<dbReference type="GO" id="GO:0000155">
    <property type="term" value="F:phosphorelay sensor kinase activity"/>
    <property type="evidence" value="ECO:0007669"/>
    <property type="project" value="InterPro"/>
</dbReference>
<dbReference type="OMA" id="VGCESAP"/>
<evidence type="ECO:0000259" key="6">
    <source>
        <dbReference type="PROSITE" id="PS50109"/>
    </source>
</evidence>
<feature type="modified residue" description="4-aspartylphosphate" evidence="2">
    <location>
        <position position="1438"/>
    </location>
</feature>
<dbReference type="Gramene" id="GBG87760">
    <property type="protein sequence ID" value="GBG87760"/>
    <property type="gene ID" value="CBR_g45915"/>
</dbReference>
<dbReference type="SMART" id="SM00448">
    <property type="entry name" value="REC"/>
    <property type="match status" value="1"/>
</dbReference>
<feature type="compositionally biased region" description="Polar residues" evidence="4">
    <location>
        <begin position="749"/>
        <end position="765"/>
    </location>
</feature>
<evidence type="ECO:0000256" key="5">
    <source>
        <dbReference type="SAM" id="Phobius"/>
    </source>
</evidence>
<dbReference type="InterPro" id="IPR003661">
    <property type="entry name" value="HisK_dim/P_dom"/>
</dbReference>
<feature type="domain" description="Response regulatory" evidence="7">
    <location>
        <begin position="1389"/>
        <end position="1515"/>
    </location>
</feature>
<feature type="transmembrane region" description="Helical" evidence="5">
    <location>
        <begin position="140"/>
        <end position="160"/>
    </location>
</feature>
<keyword evidence="5" id="KW-0812">Transmembrane</keyword>
<dbReference type="SMART" id="SM00387">
    <property type="entry name" value="HATPase_c"/>
    <property type="match status" value="1"/>
</dbReference>
<dbReference type="InterPro" id="IPR005467">
    <property type="entry name" value="His_kinase_dom"/>
</dbReference>
<organism evidence="8 9">
    <name type="scientific">Chara braunii</name>
    <name type="common">Braun's stonewort</name>
    <dbReference type="NCBI Taxonomy" id="69332"/>
    <lineage>
        <taxon>Eukaryota</taxon>
        <taxon>Viridiplantae</taxon>
        <taxon>Streptophyta</taxon>
        <taxon>Charophyceae</taxon>
        <taxon>Charales</taxon>
        <taxon>Characeae</taxon>
        <taxon>Chara</taxon>
    </lineage>
</organism>
<feature type="region of interest" description="Disordered" evidence="4">
    <location>
        <begin position="266"/>
        <end position="477"/>
    </location>
</feature>
<dbReference type="PANTHER" id="PTHR45339">
    <property type="entry name" value="HYBRID SIGNAL TRANSDUCTION HISTIDINE KINASE J"/>
    <property type="match status" value="1"/>
</dbReference>
<name>A0A388LZK7_CHABU</name>
<comment type="caution">
    <text evidence="8">The sequence shown here is derived from an EMBL/GenBank/DDBJ whole genome shotgun (WGS) entry which is preliminary data.</text>
</comment>
<dbReference type="InterPro" id="IPR004358">
    <property type="entry name" value="Sig_transdc_His_kin-like_C"/>
</dbReference>
<dbReference type="SUPFAM" id="SSF47384">
    <property type="entry name" value="Homodimeric domain of signal transducing histidine kinase"/>
    <property type="match status" value="1"/>
</dbReference>
<dbReference type="CDD" id="cd00082">
    <property type="entry name" value="HisKA"/>
    <property type="match status" value="1"/>
</dbReference>
<feature type="compositionally biased region" description="Polar residues" evidence="4">
    <location>
        <begin position="1049"/>
        <end position="1060"/>
    </location>
</feature>
<dbReference type="InterPro" id="IPR036097">
    <property type="entry name" value="HisK_dim/P_sf"/>
</dbReference>
<keyword evidence="1 2" id="KW-0597">Phosphoprotein</keyword>
<feature type="compositionally biased region" description="Basic and acidic residues" evidence="4">
    <location>
        <begin position="859"/>
        <end position="868"/>
    </location>
</feature>
<dbReference type="PRINTS" id="PR00344">
    <property type="entry name" value="BCTRLSENSOR"/>
</dbReference>
<reference evidence="8 9" key="1">
    <citation type="journal article" date="2018" name="Cell">
        <title>The Chara Genome: Secondary Complexity and Implications for Plant Terrestrialization.</title>
        <authorList>
            <person name="Nishiyama T."/>
            <person name="Sakayama H."/>
            <person name="Vries J.D."/>
            <person name="Buschmann H."/>
            <person name="Saint-Marcoux D."/>
            <person name="Ullrich K.K."/>
            <person name="Haas F.B."/>
            <person name="Vanderstraeten L."/>
            <person name="Becker D."/>
            <person name="Lang D."/>
            <person name="Vosolsobe S."/>
            <person name="Rombauts S."/>
            <person name="Wilhelmsson P.K.I."/>
            <person name="Janitza P."/>
            <person name="Kern R."/>
            <person name="Heyl A."/>
            <person name="Rumpler F."/>
            <person name="Villalobos L.I.A.C."/>
            <person name="Clay J.M."/>
            <person name="Skokan R."/>
            <person name="Toyoda A."/>
            <person name="Suzuki Y."/>
            <person name="Kagoshima H."/>
            <person name="Schijlen E."/>
            <person name="Tajeshwar N."/>
            <person name="Catarino B."/>
            <person name="Hetherington A.J."/>
            <person name="Saltykova A."/>
            <person name="Bonnot C."/>
            <person name="Breuninger H."/>
            <person name="Symeonidi A."/>
            <person name="Radhakrishnan G.V."/>
            <person name="Van Nieuwerburgh F."/>
            <person name="Deforce D."/>
            <person name="Chang C."/>
            <person name="Karol K.G."/>
            <person name="Hedrich R."/>
            <person name="Ulvskov P."/>
            <person name="Glockner G."/>
            <person name="Delwiche C.F."/>
            <person name="Petrasek J."/>
            <person name="Van de Peer Y."/>
            <person name="Friml J."/>
            <person name="Beilby M."/>
            <person name="Dolan L."/>
            <person name="Kohara Y."/>
            <person name="Sugano S."/>
            <person name="Fujiyama A."/>
            <person name="Delaux P.-M."/>
            <person name="Quint M."/>
            <person name="TheiBen G."/>
            <person name="Hagemann M."/>
            <person name="Harholt J."/>
            <person name="Dunand C."/>
            <person name="Zachgo S."/>
            <person name="Langdale J."/>
            <person name="Maumus F."/>
            <person name="Straeten D.V.D."/>
            <person name="Gould S.B."/>
            <person name="Rensing S.A."/>
        </authorList>
    </citation>
    <scope>NUCLEOTIDE SEQUENCE [LARGE SCALE GENOMIC DNA]</scope>
    <source>
        <strain evidence="8 9">S276</strain>
    </source>
</reference>
<feature type="compositionally biased region" description="Polar residues" evidence="4">
    <location>
        <begin position="782"/>
        <end position="792"/>
    </location>
</feature>
<dbReference type="Gene3D" id="3.30.565.10">
    <property type="entry name" value="Histidine kinase-like ATPase, C-terminal domain"/>
    <property type="match status" value="2"/>
</dbReference>
<dbReference type="Gene3D" id="1.10.287.130">
    <property type="match status" value="1"/>
</dbReference>
<dbReference type="SUPFAM" id="SSF52172">
    <property type="entry name" value="CheY-like"/>
    <property type="match status" value="1"/>
</dbReference>
<feature type="region of interest" description="Disordered" evidence="4">
    <location>
        <begin position="693"/>
        <end position="878"/>
    </location>
</feature>